<dbReference type="InterPro" id="IPR046528">
    <property type="entry name" value="DUF6593"/>
</dbReference>
<dbReference type="GeneID" id="19200749"/>
<keyword evidence="3" id="KW-1185">Reference proteome</keyword>
<comment type="caution">
    <text evidence="2">The sequence shown here is derived from an EMBL/GenBank/DDBJ whole genome shotgun (WGS) entry which is preliminary data.</text>
</comment>
<dbReference type="Proteomes" id="UP000053558">
    <property type="component" value="Unassembled WGS sequence"/>
</dbReference>
<sequence length="268" mass="29264">MRSSSVSLSVHAIASPYAKPDASHASTRHTSVPPAHYTLETRGMTTFIHKRAAMGSGNTLLAAIERNEIMPDEITLWLDDDERLRCGRPSLDTITDSMLSAAPGDDVRTLGGAEEVEASSKVKVEGQRPDAELASAPAVLYGPQAGGRRMKLSKWLRAPRFASFPVSFEVRGETYEWREDASGQLVLYHPRASPSALPLARFSAPTPENQSTHGAHLALQTALAEDEVKRDAVLISFVALEQKRRMRLQAQNRGRNNGVRELQAVLSA</sequence>
<evidence type="ECO:0000259" key="1">
    <source>
        <dbReference type="Pfam" id="PF20236"/>
    </source>
</evidence>
<dbReference type="Pfam" id="PF20236">
    <property type="entry name" value="DUF6593"/>
    <property type="match status" value="1"/>
</dbReference>
<dbReference type="EMBL" id="JH711574">
    <property type="protein sequence ID" value="EIW85741.1"/>
    <property type="molecule type" value="Genomic_DNA"/>
</dbReference>
<dbReference type="OrthoDB" id="3256331at2759"/>
<evidence type="ECO:0000313" key="2">
    <source>
        <dbReference type="EMBL" id="EIW85741.1"/>
    </source>
</evidence>
<feature type="domain" description="DUF6593" evidence="1">
    <location>
        <begin position="138"/>
        <end position="246"/>
    </location>
</feature>
<evidence type="ECO:0000313" key="3">
    <source>
        <dbReference type="Proteomes" id="UP000053558"/>
    </source>
</evidence>
<protein>
    <recommendedName>
        <fullName evidence="1">DUF6593 domain-containing protein</fullName>
    </recommendedName>
</protein>
<name>A0A5M3N4B1_CONPW</name>
<proteinExistence type="predicted"/>
<gene>
    <name evidence="2" type="ORF">CONPUDRAFT_135351</name>
</gene>
<reference evidence="3" key="1">
    <citation type="journal article" date="2012" name="Science">
        <title>The Paleozoic origin of enzymatic lignin decomposition reconstructed from 31 fungal genomes.</title>
        <authorList>
            <person name="Floudas D."/>
            <person name="Binder M."/>
            <person name="Riley R."/>
            <person name="Barry K."/>
            <person name="Blanchette R.A."/>
            <person name="Henrissat B."/>
            <person name="Martinez A.T."/>
            <person name="Otillar R."/>
            <person name="Spatafora J.W."/>
            <person name="Yadav J.S."/>
            <person name="Aerts A."/>
            <person name="Benoit I."/>
            <person name="Boyd A."/>
            <person name="Carlson A."/>
            <person name="Copeland A."/>
            <person name="Coutinho P.M."/>
            <person name="de Vries R.P."/>
            <person name="Ferreira P."/>
            <person name="Findley K."/>
            <person name="Foster B."/>
            <person name="Gaskell J."/>
            <person name="Glotzer D."/>
            <person name="Gorecki P."/>
            <person name="Heitman J."/>
            <person name="Hesse C."/>
            <person name="Hori C."/>
            <person name="Igarashi K."/>
            <person name="Jurgens J.A."/>
            <person name="Kallen N."/>
            <person name="Kersten P."/>
            <person name="Kohler A."/>
            <person name="Kuees U."/>
            <person name="Kumar T.K.A."/>
            <person name="Kuo A."/>
            <person name="LaButti K."/>
            <person name="Larrondo L.F."/>
            <person name="Lindquist E."/>
            <person name="Ling A."/>
            <person name="Lombard V."/>
            <person name="Lucas S."/>
            <person name="Lundell T."/>
            <person name="Martin R."/>
            <person name="McLaughlin D.J."/>
            <person name="Morgenstern I."/>
            <person name="Morin E."/>
            <person name="Murat C."/>
            <person name="Nagy L.G."/>
            <person name="Nolan M."/>
            <person name="Ohm R.A."/>
            <person name="Patyshakuliyeva A."/>
            <person name="Rokas A."/>
            <person name="Ruiz-Duenas F.J."/>
            <person name="Sabat G."/>
            <person name="Salamov A."/>
            <person name="Samejima M."/>
            <person name="Schmutz J."/>
            <person name="Slot J.C."/>
            <person name="St John F."/>
            <person name="Stenlid J."/>
            <person name="Sun H."/>
            <person name="Sun S."/>
            <person name="Syed K."/>
            <person name="Tsang A."/>
            <person name="Wiebenga A."/>
            <person name="Young D."/>
            <person name="Pisabarro A."/>
            <person name="Eastwood D.C."/>
            <person name="Martin F."/>
            <person name="Cullen D."/>
            <person name="Grigoriev I.V."/>
            <person name="Hibbett D.S."/>
        </authorList>
    </citation>
    <scope>NUCLEOTIDE SEQUENCE [LARGE SCALE GENOMIC DNA]</scope>
    <source>
        <strain evidence="3">RWD-64-598 SS2</strain>
    </source>
</reference>
<dbReference type="KEGG" id="cput:CONPUDRAFT_135351"/>
<accession>A0A5M3N4B1</accession>
<dbReference type="AlphaFoldDB" id="A0A5M3N4B1"/>
<dbReference type="RefSeq" id="XP_007765134.1">
    <property type="nucleotide sequence ID" value="XM_007766944.1"/>
</dbReference>
<organism evidence="2 3">
    <name type="scientific">Coniophora puteana (strain RWD-64-598)</name>
    <name type="common">Brown rot fungus</name>
    <dbReference type="NCBI Taxonomy" id="741705"/>
    <lineage>
        <taxon>Eukaryota</taxon>
        <taxon>Fungi</taxon>
        <taxon>Dikarya</taxon>
        <taxon>Basidiomycota</taxon>
        <taxon>Agaricomycotina</taxon>
        <taxon>Agaricomycetes</taxon>
        <taxon>Agaricomycetidae</taxon>
        <taxon>Boletales</taxon>
        <taxon>Coniophorineae</taxon>
        <taxon>Coniophoraceae</taxon>
        <taxon>Coniophora</taxon>
    </lineage>
</organism>